<feature type="region of interest" description="Disordered" evidence="11">
    <location>
        <begin position="1329"/>
        <end position="1489"/>
    </location>
</feature>
<dbReference type="Gene3D" id="4.10.320.30">
    <property type="match status" value="4"/>
</dbReference>
<feature type="compositionally biased region" description="Basic and acidic residues" evidence="11">
    <location>
        <begin position="463"/>
        <end position="506"/>
    </location>
</feature>
<dbReference type="Proteomes" id="UP000749559">
    <property type="component" value="Unassembled WGS sequence"/>
</dbReference>
<dbReference type="GO" id="GO:0005634">
    <property type="term" value="C:nucleus"/>
    <property type="evidence" value="ECO:0007669"/>
    <property type="project" value="UniProtKB-SubCell"/>
</dbReference>
<feature type="compositionally biased region" description="Polar residues" evidence="11">
    <location>
        <begin position="170"/>
        <end position="180"/>
    </location>
</feature>
<evidence type="ECO:0000256" key="3">
    <source>
        <dbReference type="ARBA" id="ARBA00022723"/>
    </source>
</evidence>
<feature type="compositionally biased region" description="Polar residues" evidence="11">
    <location>
        <begin position="1344"/>
        <end position="1353"/>
    </location>
</feature>
<evidence type="ECO:0000256" key="8">
    <source>
        <dbReference type="ARBA" id="ARBA00023163"/>
    </source>
</evidence>
<proteinExistence type="inferred from homology"/>
<dbReference type="FunFam" id="4.10.320.30:FF:000001">
    <property type="entry name" value="Myelin transcription factor 1-like, a"/>
    <property type="match status" value="4"/>
</dbReference>
<feature type="compositionally biased region" description="Basic and acidic residues" evidence="11">
    <location>
        <begin position="132"/>
        <end position="148"/>
    </location>
</feature>
<keyword evidence="8" id="KW-0804">Transcription</keyword>
<dbReference type="GO" id="GO:0000981">
    <property type="term" value="F:DNA-binding transcription factor activity, RNA polymerase II-specific"/>
    <property type="evidence" value="ECO:0007669"/>
    <property type="project" value="TreeGrafter"/>
</dbReference>
<dbReference type="Pfam" id="PF01530">
    <property type="entry name" value="zf-C2HC"/>
    <property type="match status" value="4"/>
</dbReference>
<organism evidence="12 13">
    <name type="scientific">Owenia fusiformis</name>
    <name type="common">Polychaete worm</name>
    <dbReference type="NCBI Taxonomy" id="6347"/>
    <lineage>
        <taxon>Eukaryota</taxon>
        <taxon>Metazoa</taxon>
        <taxon>Spiralia</taxon>
        <taxon>Lophotrochozoa</taxon>
        <taxon>Annelida</taxon>
        <taxon>Polychaeta</taxon>
        <taxon>Sedentaria</taxon>
        <taxon>Canalipalpata</taxon>
        <taxon>Sabellida</taxon>
        <taxon>Oweniida</taxon>
        <taxon>Oweniidae</taxon>
        <taxon>Owenia</taxon>
    </lineage>
</organism>
<feature type="compositionally biased region" description="Basic and acidic residues" evidence="11">
    <location>
        <begin position="333"/>
        <end position="346"/>
    </location>
</feature>
<comment type="similarity">
    <text evidence="2">Belongs to the MYT1 family.</text>
</comment>
<feature type="compositionally biased region" description="Polar residues" evidence="11">
    <location>
        <begin position="578"/>
        <end position="601"/>
    </location>
</feature>
<keyword evidence="7" id="KW-0805">Transcription regulation</keyword>
<keyword evidence="10" id="KW-0175">Coiled coil</keyword>
<feature type="compositionally biased region" description="Polar residues" evidence="11">
    <location>
        <begin position="1478"/>
        <end position="1487"/>
    </location>
</feature>
<keyword evidence="5" id="KW-0863">Zinc-finger</keyword>
<feature type="compositionally biased region" description="Polar residues" evidence="11">
    <location>
        <begin position="323"/>
        <end position="332"/>
    </location>
</feature>
<dbReference type="EMBL" id="CAIIXF020000001">
    <property type="protein sequence ID" value="CAH1773373.1"/>
    <property type="molecule type" value="Genomic_DNA"/>
</dbReference>
<evidence type="ECO:0008006" key="14">
    <source>
        <dbReference type="Google" id="ProtNLM"/>
    </source>
</evidence>
<evidence type="ECO:0000313" key="12">
    <source>
        <dbReference type="EMBL" id="CAH1773373.1"/>
    </source>
</evidence>
<feature type="compositionally biased region" description="Polar residues" evidence="11">
    <location>
        <begin position="1363"/>
        <end position="1375"/>
    </location>
</feature>
<reference evidence="12" key="1">
    <citation type="submission" date="2022-03" db="EMBL/GenBank/DDBJ databases">
        <authorList>
            <person name="Martin C."/>
        </authorList>
    </citation>
    <scope>NUCLEOTIDE SEQUENCE</scope>
</reference>
<dbReference type="PANTHER" id="PTHR10816">
    <property type="entry name" value="MYELIN TRANSCRIPTION FACTOR 1-RELATED"/>
    <property type="match status" value="1"/>
</dbReference>
<evidence type="ECO:0000256" key="5">
    <source>
        <dbReference type="ARBA" id="ARBA00022771"/>
    </source>
</evidence>
<feature type="compositionally biased region" description="Acidic residues" evidence="11">
    <location>
        <begin position="534"/>
        <end position="543"/>
    </location>
</feature>
<comment type="caution">
    <text evidence="12">The sequence shown here is derived from an EMBL/GenBank/DDBJ whole genome shotgun (WGS) entry which is preliminary data.</text>
</comment>
<feature type="compositionally biased region" description="Polar residues" evidence="11">
    <location>
        <begin position="238"/>
        <end position="270"/>
    </location>
</feature>
<sequence>MSSGKSNQKRTPQTKRNKLRFEDAIPVSKRTRRSGPIDTILANDPVLPKNFKGSKVETGTRTSSASKLKSTISGNESTISTHNDTTKAEMPQRSLTRSRKSQVGTASPKAIEKTIQVDSNQSKVSRLTKPGNDIKVKPVAEVKAKTGNDVKPQSAAVKNRAKEDPKKINTHSNASTTKSKIPQPIFEESQGSVPKGKAVPTTTRAMRKKLDEEQAVNTSPSPVNQTRNNRSKKKEDTSPSTQENNKGSESTKQNVVKNKGSPSKLSGGNNDSEEIPVKLTPKKTKGKSSPKKKKEESKNENPKRDSIDDNVTTPDKDDHIENQDCSDASETSAGEKKLEPDEKGAATDENVVEDVDMDESDSNSSNDTDMNKSPKDDSLVEAKRTRSKTAIENTVDFTGCPTPGCTGQGHVTGKFARHRTLQGCPFRVHSVSSPRKRKTPNIPTQSDEEPSPKKSRGKSSPKAKQETNKPELEEAKKVKHKDSDKENYSEAVKPKESEENEVKPEEDVSETVVDKGTPLIENPQEDSKMKSFDDDSMNQDESGETVPDNDYQEHGDDGNGSDNDGNGNIDAHIEQFEDSVTNNDDISTTTVESMTEQSNGLGNDVEDKNLTEGKVINTNDNSQEVIGVASVSVDTEEVTNVTIEKDVESPYSDRDEQTDLTALEDVTDDFKETEYGEKDDNATTTEESVSLDNSVESQSEVTIHSVAKKLMFDMEIPSVPKKQIEKVPIRDDGDKKVESADDEDASNSSTDLDEDLKSIRQTERALRHLSGELEDFEDVFKEGKSKKSKKSKKKQEISKLCVDDMDYVKAEEGSINSKAVHDNVDGAVALEDIAPEMHSSQDSGIQEDLNGKPDILNTSSTSDELETLLKIEQECTQIQSLVQQQSSELAELESQAIMKQKEGADIQGAEILSNLSNIDAQKQTVVSDPLAVLGAIAESTLAQHNLQSAIQQQSNINDSNVSHVAPATTISDSEKENQNTSMKVIPVNTVCPNEELTPPVLEPQNSNFQVQTVKLPVQNVVLNNRPNEDSNTNMQVHNPPGDVIQSNISEEVCIKDERSVEPTAENGSVNPGFTVLAEWTVPTTLIESGPQEEPMAIAATEATQITNLGLENSSQNGTPKHETYGGAYIAGEPYAGKCPTADCDGTGHITGLYSHHRSLSGCPRKIKIGDTEMLPGSANYILRCPTPGCNGRGHINSNRTTHRSLSGCPLAAMGRMAAQKAKQNEGMTVVLLPKGKDRKQAVLAACTDKELLHLAASEALKGPSEKIGDQSSDRVLRPMILTKQLDLENYNYPPYVSPTTPRTNLAKELDKYNRVPSQQSASAKLMKSGFPGKIKDIPERPNILSRNNRSSYKPQYLYEPVRSSPTLDSNGNEPINLSKKENPILEFVNTMNGGGSQVSVEKRPSSRQAEPMDFSSSPQLSAATPSHTPTPSTTTNKQDEPSPKPIKTVTPSGDPAVKLEFKESMSCPTPGCDGSGHISGNFTSHRSLSGCPLVDRTYIQGSTSDQK</sequence>
<feature type="compositionally biased region" description="Basic and acidic residues" evidence="11">
    <location>
        <begin position="369"/>
        <end position="384"/>
    </location>
</feature>
<dbReference type="GO" id="GO:0007399">
    <property type="term" value="P:nervous system development"/>
    <property type="evidence" value="ECO:0007669"/>
    <property type="project" value="UniProtKB-KW"/>
</dbReference>
<evidence type="ECO:0000256" key="11">
    <source>
        <dbReference type="SAM" id="MobiDB-lite"/>
    </source>
</evidence>
<feature type="compositionally biased region" description="Basic residues" evidence="11">
    <location>
        <begin position="280"/>
        <end position="292"/>
    </location>
</feature>
<dbReference type="OrthoDB" id="10069059at2759"/>
<feature type="region of interest" description="Disordered" evidence="11">
    <location>
        <begin position="645"/>
        <end position="696"/>
    </location>
</feature>
<keyword evidence="6" id="KW-0862">Zinc</keyword>
<feature type="compositionally biased region" description="Low complexity" evidence="11">
    <location>
        <begin position="1421"/>
        <end position="1435"/>
    </location>
</feature>
<feature type="compositionally biased region" description="Polar residues" evidence="11">
    <location>
        <begin position="1"/>
        <end position="11"/>
    </location>
</feature>
<keyword evidence="4" id="KW-0677">Repeat</keyword>
<keyword evidence="3" id="KW-0479">Metal-binding</keyword>
<keyword evidence="13" id="KW-1185">Reference proteome</keyword>
<evidence type="ECO:0000256" key="1">
    <source>
        <dbReference type="ARBA" id="ARBA00004123"/>
    </source>
</evidence>
<feature type="compositionally biased region" description="Polar residues" evidence="11">
    <location>
        <begin position="116"/>
        <end position="125"/>
    </location>
</feature>
<dbReference type="GO" id="GO:0008270">
    <property type="term" value="F:zinc ion binding"/>
    <property type="evidence" value="ECO:0007669"/>
    <property type="project" value="UniProtKB-KW"/>
</dbReference>
<evidence type="ECO:0000256" key="9">
    <source>
        <dbReference type="ARBA" id="ARBA00023242"/>
    </source>
</evidence>
<feature type="compositionally biased region" description="Basic and acidic residues" evidence="11">
    <location>
        <begin position="645"/>
        <end position="657"/>
    </location>
</feature>
<feature type="region of interest" description="Disordered" evidence="11">
    <location>
        <begin position="424"/>
        <end position="608"/>
    </location>
</feature>
<name>A0A8S4MYW1_OWEFU</name>
<dbReference type="SUPFAM" id="SSF103637">
    <property type="entry name" value="CCHHC domain"/>
    <property type="match status" value="4"/>
</dbReference>
<feature type="compositionally biased region" description="Basic and acidic residues" evidence="11">
    <location>
        <begin position="668"/>
        <end position="681"/>
    </location>
</feature>
<protein>
    <recommendedName>
        <fullName evidence="14">MYT1</fullName>
    </recommendedName>
</protein>
<dbReference type="InterPro" id="IPR036060">
    <property type="entry name" value="Znf_C2H2C_sf"/>
</dbReference>
<evidence type="ECO:0000256" key="10">
    <source>
        <dbReference type="SAM" id="Coils"/>
    </source>
</evidence>
<comment type="subcellular location">
    <subcellularLocation>
        <location evidence="1">Nucleus</location>
    </subcellularLocation>
</comment>
<keyword evidence="9" id="KW-0539">Nucleus</keyword>
<feature type="compositionally biased region" description="Acidic residues" evidence="11">
    <location>
        <begin position="350"/>
        <end position="361"/>
    </location>
</feature>
<dbReference type="PROSITE" id="PS51802">
    <property type="entry name" value="ZF_CCHHC"/>
    <property type="match status" value="4"/>
</dbReference>
<accession>A0A8S4MYW1</accession>
<evidence type="ECO:0000313" key="13">
    <source>
        <dbReference type="Proteomes" id="UP000749559"/>
    </source>
</evidence>
<feature type="region of interest" description="Disordered" evidence="11">
    <location>
        <begin position="1"/>
        <end position="411"/>
    </location>
</feature>
<feature type="region of interest" description="Disordered" evidence="11">
    <location>
        <begin position="723"/>
        <end position="759"/>
    </location>
</feature>
<evidence type="ECO:0000256" key="6">
    <source>
        <dbReference type="ARBA" id="ARBA00022833"/>
    </source>
</evidence>
<evidence type="ECO:0000256" key="4">
    <source>
        <dbReference type="ARBA" id="ARBA00022737"/>
    </source>
</evidence>
<feature type="compositionally biased region" description="Polar residues" evidence="11">
    <location>
        <begin position="682"/>
        <end position="696"/>
    </location>
</feature>
<gene>
    <name evidence="12" type="ORF">OFUS_LOCUS978</name>
</gene>
<feature type="compositionally biased region" description="Basic and acidic residues" evidence="11">
    <location>
        <begin position="293"/>
        <end position="307"/>
    </location>
</feature>
<feature type="compositionally biased region" description="Low complexity" evidence="11">
    <location>
        <begin position="560"/>
        <end position="570"/>
    </location>
</feature>
<dbReference type="GO" id="GO:0000978">
    <property type="term" value="F:RNA polymerase II cis-regulatory region sequence-specific DNA binding"/>
    <property type="evidence" value="ECO:0007669"/>
    <property type="project" value="TreeGrafter"/>
</dbReference>
<dbReference type="InterPro" id="IPR002515">
    <property type="entry name" value="Znf_C2H2C"/>
</dbReference>
<evidence type="ECO:0000256" key="7">
    <source>
        <dbReference type="ARBA" id="ARBA00023015"/>
    </source>
</evidence>
<dbReference type="PANTHER" id="PTHR10816:SF15">
    <property type="entry name" value="MYELIN TRANSCRIPTION FACTOR 1-LIKE PROTEIN"/>
    <property type="match status" value="1"/>
</dbReference>
<evidence type="ECO:0000256" key="2">
    <source>
        <dbReference type="ARBA" id="ARBA00010194"/>
    </source>
</evidence>
<feature type="compositionally biased region" description="Polar residues" evidence="11">
    <location>
        <begin position="57"/>
        <end position="83"/>
    </location>
</feature>
<feature type="compositionally biased region" description="Polar residues" evidence="11">
    <location>
        <begin position="215"/>
        <end position="228"/>
    </location>
</feature>
<feature type="compositionally biased region" description="Basic and acidic residues" evidence="11">
    <location>
        <begin position="723"/>
        <end position="739"/>
    </location>
</feature>
<feature type="coiled-coil region" evidence="10">
    <location>
        <begin position="875"/>
        <end position="902"/>
    </location>
</feature>